<evidence type="ECO:0000313" key="9">
    <source>
        <dbReference type="Proteomes" id="UP000293874"/>
    </source>
</evidence>
<accession>A0A4Q7N2B3</accession>
<dbReference type="InterPro" id="IPR019196">
    <property type="entry name" value="ABC_transp_unknown"/>
</dbReference>
<evidence type="ECO:0000256" key="5">
    <source>
        <dbReference type="ARBA" id="ARBA00023136"/>
    </source>
</evidence>
<feature type="transmembrane region" description="Helical" evidence="6">
    <location>
        <begin position="60"/>
        <end position="86"/>
    </location>
</feature>
<comment type="caution">
    <text evidence="8">The sequence shown here is derived from an EMBL/GenBank/DDBJ whole genome shotgun (WGS) entry which is preliminary data.</text>
</comment>
<dbReference type="GO" id="GO:0005886">
    <property type="term" value="C:plasma membrane"/>
    <property type="evidence" value="ECO:0007669"/>
    <property type="project" value="UniProtKB-SubCell"/>
</dbReference>
<keyword evidence="2" id="KW-1003">Cell membrane</keyword>
<feature type="transmembrane region" description="Helical" evidence="6">
    <location>
        <begin position="20"/>
        <end position="40"/>
    </location>
</feature>
<evidence type="ECO:0000256" key="3">
    <source>
        <dbReference type="ARBA" id="ARBA00022692"/>
    </source>
</evidence>
<keyword evidence="5 6" id="KW-0472">Membrane</keyword>
<keyword evidence="9" id="KW-1185">Reference proteome</keyword>
<evidence type="ECO:0000259" key="7">
    <source>
        <dbReference type="Pfam" id="PF09822"/>
    </source>
</evidence>
<feature type="transmembrane region" description="Helical" evidence="6">
    <location>
        <begin position="751"/>
        <end position="769"/>
    </location>
</feature>
<comment type="subcellular location">
    <subcellularLocation>
        <location evidence="1">Cell membrane</location>
        <topology evidence="1">Multi-pass membrane protein</topology>
    </subcellularLocation>
</comment>
<dbReference type="PANTHER" id="PTHR30294">
    <property type="entry name" value="MEMBRANE COMPONENT OF ABC TRANSPORTER YHHJ-RELATED"/>
    <property type="match status" value="1"/>
</dbReference>
<evidence type="ECO:0000313" key="8">
    <source>
        <dbReference type="EMBL" id="RZS74909.1"/>
    </source>
</evidence>
<evidence type="ECO:0000256" key="6">
    <source>
        <dbReference type="SAM" id="Phobius"/>
    </source>
</evidence>
<organism evidence="8 9">
    <name type="scientific">Pseudobacter ginsenosidimutans</name>
    <dbReference type="NCBI Taxonomy" id="661488"/>
    <lineage>
        <taxon>Bacteria</taxon>
        <taxon>Pseudomonadati</taxon>
        <taxon>Bacteroidota</taxon>
        <taxon>Chitinophagia</taxon>
        <taxon>Chitinophagales</taxon>
        <taxon>Chitinophagaceae</taxon>
        <taxon>Pseudobacter</taxon>
    </lineage>
</organism>
<dbReference type="AlphaFoldDB" id="A0A4Q7N2B3"/>
<feature type="transmembrane region" description="Helical" evidence="6">
    <location>
        <begin position="121"/>
        <end position="145"/>
    </location>
</feature>
<dbReference type="Pfam" id="PF12679">
    <property type="entry name" value="ABC2_membrane_2"/>
    <property type="match status" value="1"/>
</dbReference>
<evidence type="ECO:0000256" key="4">
    <source>
        <dbReference type="ARBA" id="ARBA00022989"/>
    </source>
</evidence>
<dbReference type="Pfam" id="PF09822">
    <property type="entry name" value="ABC_transp_aux"/>
    <property type="match status" value="1"/>
</dbReference>
<feature type="transmembrane region" description="Helical" evidence="6">
    <location>
        <begin position="183"/>
        <end position="203"/>
    </location>
</feature>
<feature type="transmembrane region" description="Helical" evidence="6">
    <location>
        <begin position="235"/>
        <end position="254"/>
    </location>
</feature>
<feature type="domain" description="ABC-type uncharacterised transport system" evidence="7">
    <location>
        <begin position="493"/>
        <end position="705"/>
    </location>
</feature>
<evidence type="ECO:0000256" key="2">
    <source>
        <dbReference type="ARBA" id="ARBA00022475"/>
    </source>
</evidence>
<dbReference type="PANTHER" id="PTHR30294:SF29">
    <property type="entry name" value="MULTIDRUG ABC TRANSPORTER PERMEASE YBHS-RELATED"/>
    <property type="match status" value="1"/>
</dbReference>
<evidence type="ECO:0000256" key="1">
    <source>
        <dbReference type="ARBA" id="ARBA00004651"/>
    </source>
</evidence>
<proteinExistence type="predicted"/>
<feature type="transmembrane region" description="Helical" evidence="6">
    <location>
        <begin position="266"/>
        <end position="284"/>
    </location>
</feature>
<sequence>MKMIFKIARTELRNLFYSPVAWFLSLIFLIMCAVLFTGVLEPLAKAQDMALKNMPKFKDFGGSLTSTIFIKGGLFDTVLNNLYLFIPLLTMGVISREMNNGTVKLLYSSPVKVRQIVLGKYLAIMLYNVLLLLLLGIFIVSGLFNIKSPDYGLLLAGCLGFYLVICAFTAFGMFMSSLSNYQVVSALATFMVIFVLSKIGGLWQKYDFVRDLTYFLSLEGRAGTFLDGLITTRDVSYFILIVGMFIAFTILKLKFSRMLLPWYKKAAAYTAVFMIVLALGYLTSRPGYVGYWDTTARKLNTIHPRTQQVMASLGDEPVEVTLYTNLIGGGAGRALPENRQEYVWKVWDPYVRFKPDINLKYVLYYDQKDGDSTQYKRYPGKSLKEIAEQASELSGYPMNKFMPPSAIRKMMDLQPEDLRAVMQLKYKGRTVFLRTYDDPIFWPNEEHFAAAFKWLAEGKGPKIYFTSADLERSIYKKGEREYYHLTLGKLSRNALINHGYMIDTLSLDEQEVPADADALVVADPKTELSALSQSRISHYLQRGGNMVFAGEPGKQEMLNPVLKPLGVQLGKGTVVEITKDEMPHMVVPYITWPATDLADDGRLLAQKVKLARQLDTLRALHPGVVNLEIADSGFSVKHLLVTKDRNAWVKAGKLVTDSATPVFSAQEGDYTIDSVSTLISLNRKLGTKDQRIIIAGDADFLSRIRGQNGFLWNAFNGWMNHNSFPIYVPRKEPLDVLLTIGPKPAKLMQVIYVWILPGLLLLTGIILLVRRKRK</sequence>
<reference evidence="8 9" key="1">
    <citation type="submission" date="2019-02" db="EMBL/GenBank/DDBJ databases">
        <title>Genomic Encyclopedia of Type Strains, Phase IV (KMG-IV): sequencing the most valuable type-strain genomes for metagenomic binning, comparative biology and taxonomic classification.</title>
        <authorList>
            <person name="Goeker M."/>
        </authorList>
    </citation>
    <scope>NUCLEOTIDE SEQUENCE [LARGE SCALE GENOMIC DNA]</scope>
    <source>
        <strain evidence="8 9">DSM 18116</strain>
    </source>
</reference>
<gene>
    <name evidence="8" type="ORF">EV199_0760</name>
</gene>
<dbReference type="InterPro" id="IPR051449">
    <property type="entry name" value="ABC-2_transporter_component"/>
</dbReference>
<protein>
    <submittedName>
        <fullName evidence="8">ABC-2 type transport system permease protein</fullName>
    </submittedName>
</protein>
<keyword evidence="4 6" id="KW-1133">Transmembrane helix</keyword>
<name>A0A4Q7N2B3_9BACT</name>
<dbReference type="EMBL" id="SGXA01000001">
    <property type="protein sequence ID" value="RZS74909.1"/>
    <property type="molecule type" value="Genomic_DNA"/>
</dbReference>
<feature type="transmembrane region" description="Helical" evidence="6">
    <location>
        <begin position="151"/>
        <end position="171"/>
    </location>
</feature>
<keyword evidence="3 6" id="KW-0812">Transmembrane</keyword>
<dbReference type="GO" id="GO:0140359">
    <property type="term" value="F:ABC-type transporter activity"/>
    <property type="evidence" value="ECO:0007669"/>
    <property type="project" value="InterPro"/>
</dbReference>
<dbReference type="Proteomes" id="UP000293874">
    <property type="component" value="Unassembled WGS sequence"/>
</dbReference>